<reference evidence="2" key="1">
    <citation type="submission" date="2014-01" db="EMBL/GenBank/DDBJ databases">
        <title>The genome of the white-rot fungus Pycnoporus cinnabarinus: a basidiomycete model with a versatile arsenal for lignocellulosic biomass breakdown.</title>
        <authorList>
            <person name="Levasseur A."/>
            <person name="Lomascolo A."/>
            <person name="Ruiz-Duenas F.J."/>
            <person name="Uzan E."/>
            <person name="Piumi F."/>
            <person name="Kues U."/>
            <person name="Ram A.F.J."/>
            <person name="Murat C."/>
            <person name="Haon M."/>
            <person name="Benoit I."/>
            <person name="Arfi Y."/>
            <person name="Chevret D."/>
            <person name="Drula E."/>
            <person name="Kwon M.J."/>
            <person name="Gouret P."/>
            <person name="Lesage-Meessen L."/>
            <person name="Lombard V."/>
            <person name="Mariette J."/>
            <person name="Noirot C."/>
            <person name="Park J."/>
            <person name="Patyshakuliyeva A."/>
            <person name="Wieneger R.A.B."/>
            <person name="Wosten H.A.B."/>
            <person name="Martin F."/>
            <person name="Coutinho P.M."/>
            <person name="de Vries R."/>
            <person name="Martinez A.T."/>
            <person name="Klopp C."/>
            <person name="Pontarotti P."/>
            <person name="Henrissat B."/>
            <person name="Record E."/>
        </authorList>
    </citation>
    <scope>NUCLEOTIDE SEQUENCE [LARGE SCALE GENOMIC DNA]</scope>
    <source>
        <strain evidence="2">BRFM137</strain>
    </source>
</reference>
<feature type="compositionally biased region" description="Basic and acidic residues" evidence="1">
    <location>
        <begin position="69"/>
        <end position="86"/>
    </location>
</feature>
<evidence type="ECO:0000313" key="3">
    <source>
        <dbReference type="Proteomes" id="UP000029665"/>
    </source>
</evidence>
<evidence type="ECO:0000313" key="2">
    <source>
        <dbReference type="EMBL" id="CDO71455.1"/>
    </source>
</evidence>
<name>A0A060SAS2_PYCCI</name>
<feature type="region of interest" description="Disordered" evidence="1">
    <location>
        <begin position="40"/>
        <end position="86"/>
    </location>
</feature>
<organism evidence="2 3">
    <name type="scientific">Pycnoporus cinnabarinus</name>
    <name type="common">Cinnabar-red polypore</name>
    <name type="synonym">Trametes cinnabarina</name>
    <dbReference type="NCBI Taxonomy" id="5643"/>
    <lineage>
        <taxon>Eukaryota</taxon>
        <taxon>Fungi</taxon>
        <taxon>Dikarya</taxon>
        <taxon>Basidiomycota</taxon>
        <taxon>Agaricomycotina</taxon>
        <taxon>Agaricomycetes</taxon>
        <taxon>Polyporales</taxon>
        <taxon>Polyporaceae</taxon>
        <taxon>Trametes</taxon>
    </lineage>
</organism>
<dbReference type="HOGENOM" id="CLU_1215327_0_0_1"/>
<dbReference type="OrthoDB" id="3341212at2759"/>
<accession>A0A060SAS2</accession>
<dbReference type="Proteomes" id="UP000029665">
    <property type="component" value="Unassembled WGS sequence"/>
</dbReference>
<protein>
    <submittedName>
        <fullName evidence="2">Uncharacterized protein</fullName>
    </submittedName>
</protein>
<gene>
    <name evidence="2" type="ORF">BN946_scf184909.g49</name>
</gene>
<proteinExistence type="predicted"/>
<feature type="compositionally biased region" description="Acidic residues" evidence="1">
    <location>
        <begin position="42"/>
        <end position="58"/>
    </location>
</feature>
<dbReference type="EMBL" id="CCBP010000101">
    <property type="protein sequence ID" value="CDO71455.1"/>
    <property type="molecule type" value="Genomic_DNA"/>
</dbReference>
<keyword evidence="3" id="KW-1185">Reference proteome</keyword>
<sequence length="228" mass="25429">MTDVIDLSSNPFVPPANGRCLVNELPSELLSLIFTLGWTPERDEEPDGDDFDDVDSDDGTYSSISSSDSHSHHSKDPEEEREEKERRLPFNVLVSHVCERWRAVALENPLLWSHVRFVGDPPYERATTYLARAKEAPLTITIDRTVDDDDDNFSTTDDGKLDPVDNDPDLSIIGGIMDLITPHVAHWQALQIMLRKRRGFVARTGTSGQKGLVQIEPVGIASVIQGTH</sequence>
<dbReference type="AlphaFoldDB" id="A0A060SAS2"/>
<dbReference type="STRING" id="5643.A0A060SAS2"/>
<feature type="compositionally biased region" description="Low complexity" evidence="1">
    <location>
        <begin position="59"/>
        <end position="68"/>
    </location>
</feature>
<comment type="caution">
    <text evidence="2">The sequence shown here is derived from an EMBL/GenBank/DDBJ whole genome shotgun (WGS) entry which is preliminary data.</text>
</comment>
<evidence type="ECO:0000256" key="1">
    <source>
        <dbReference type="SAM" id="MobiDB-lite"/>
    </source>
</evidence>